<sequence>MHVQEKKKYAVSRLLVLRNKQYILRIMKDNNPKQCIPSGKFD</sequence>
<proteinExistence type="predicted"/>
<evidence type="ECO:0000313" key="1">
    <source>
        <dbReference type="EMBL" id="RQO94590.1"/>
    </source>
</evidence>
<dbReference type="EMBL" id="CM009297">
    <property type="protein sequence ID" value="RQO94590.1"/>
    <property type="molecule type" value="Genomic_DNA"/>
</dbReference>
<accession>A0A3N7FK30</accession>
<reference evidence="1 2" key="1">
    <citation type="journal article" date="2006" name="Science">
        <title>The genome of black cottonwood, Populus trichocarpa (Torr. &amp; Gray).</title>
        <authorList>
            <person name="Tuskan G.A."/>
            <person name="Difazio S."/>
            <person name="Jansson S."/>
            <person name="Bohlmann J."/>
            <person name="Grigoriev I."/>
            <person name="Hellsten U."/>
            <person name="Putnam N."/>
            <person name="Ralph S."/>
            <person name="Rombauts S."/>
            <person name="Salamov A."/>
            <person name="Schein J."/>
            <person name="Sterck L."/>
            <person name="Aerts A."/>
            <person name="Bhalerao R.R."/>
            <person name="Bhalerao R.P."/>
            <person name="Blaudez D."/>
            <person name="Boerjan W."/>
            <person name="Brun A."/>
            <person name="Brunner A."/>
            <person name="Busov V."/>
            <person name="Campbell M."/>
            <person name="Carlson J."/>
            <person name="Chalot M."/>
            <person name="Chapman J."/>
            <person name="Chen G.L."/>
            <person name="Cooper D."/>
            <person name="Coutinho P.M."/>
            <person name="Couturier J."/>
            <person name="Covert S."/>
            <person name="Cronk Q."/>
            <person name="Cunningham R."/>
            <person name="Davis J."/>
            <person name="Degroeve S."/>
            <person name="Dejardin A."/>
            <person name="Depamphilis C."/>
            <person name="Detter J."/>
            <person name="Dirks B."/>
            <person name="Dubchak I."/>
            <person name="Duplessis S."/>
            <person name="Ehlting J."/>
            <person name="Ellis B."/>
            <person name="Gendler K."/>
            <person name="Goodstein D."/>
            <person name="Gribskov M."/>
            <person name="Grimwood J."/>
            <person name="Groover A."/>
            <person name="Gunter L."/>
            <person name="Hamberger B."/>
            <person name="Heinze B."/>
            <person name="Helariutta Y."/>
            <person name="Henrissat B."/>
            <person name="Holligan D."/>
            <person name="Holt R."/>
            <person name="Huang W."/>
            <person name="Islam-Faridi N."/>
            <person name="Jones S."/>
            <person name="Jones-Rhoades M."/>
            <person name="Jorgensen R."/>
            <person name="Joshi C."/>
            <person name="Kangasjarvi J."/>
            <person name="Karlsson J."/>
            <person name="Kelleher C."/>
            <person name="Kirkpatrick R."/>
            <person name="Kirst M."/>
            <person name="Kohler A."/>
            <person name="Kalluri U."/>
            <person name="Larimer F."/>
            <person name="Leebens-Mack J."/>
            <person name="Leple J.C."/>
            <person name="Locascio P."/>
            <person name="Lou Y."/>
            <person name="Lucas S."/>
            <person name="Martin F."/>
            <person name="Montanini B."/>
            <person name="Napoli C."/>
            <person name="Nelson D.R."/>
            <person name="Nelson C."/>
            <person name="Nieminen K."/>
            <person name="Nilsson O."/>
            <person name="Pereda V."/>
            <person name="Peter G."/>
            <person name="Philippe R."/>
            <person name="Pilate G."/>
            <person name="Poliakov A."/>
            <person name="Razumovskaya J."/>
            <person name="Richardson P."/>
            <person name="Rinaldi C."/>
            <person name="Ritland K."/>
            <person name="Rouze P."/>
            <person name="Ryaboy D."/>
            <person name="Schmutz J."/>
            <person name="Schrader J."/>
            <person name="Segerman B."/>
            <person name="Shin H."/>
            <person name="Siddiqui A."/>
            <person name="Sterky F."/>
            <person name="Terry A."/>
            <person name="Tsai C.J."/>
            <person name="Uberbacher E."/>
            <person name="Unneberg P."/>
            <person name="Vahala J."/>
            <person name="Wall K."/>
            <person name="Wessler S."/>
            <person name="Yang G."/>
            <person name="Yin T."/>
            <person name="Douglas C."/>
            <person name="Marra M."/>
            <person name="Sandberg G."/>
            <person name="Van de Peer Y."/>
            <person name="Rokhsar D."/>
        </authorList>
    </citation>
    <scope>NUCLEOTIDE SEQUENCE [LARGE SCALE GENOMIC DNA]</scope>
    <source>
        <strain evidence="2">cv. Nisqually</strain>
    </source>
</reference>
<name>A0A3N7FK30_POPTR</name>
<protein>
    <submittedName>
        <fullName evidence="1">Uncharacterized protein</fullName>
    </submittedName>
</protein>
<gene>
    <name evidence="1" type="ORF">POPTR_008G126850</name>
</gene>
<dbReference type="AlphaFoldDB" id="A0A3N7FK30"/>
<dbReference type="Proteomes" id="UP000006729">
    <property type="component" value="Chromosome 8"/>
</dbReference>
<evidence type="ECO:0000313" key="2">
    <source>
        <dbReference type="Proteomes" id="UP000006729"/>
    </source>
</evidence>
<keyword evidence="2" id="KW-1185">Reference proteome</keyword>
<organism evidence="1 2">
    <name type="scientific">Populus trichocarpa</name>
    <name type="common">Western balsam poplar</name>
    <name type="synonym">Populus balsamifera subsp. trichocarpa</name>
    <dbReference type="NCBI Taxonomy" id="3694"/>
    <lineage>
        <taxon>Eukaryota</taxon>
        <taxon>Viridiplantae</taxon>
        <taxon>Streptophyta</taxon>
        <taxon>Embryophyta</taxon>
        <taxon>Tracheophyta</taxon>
        <taxon>Spermatophyta</taxon>
        <taxon>Magnoliopsida</taxon>
        <taxon>eudicotyledons</taxon>
        <taxon>Gunneridae</taxon>
        <taxon>Pentapetalae</taxon>
        <taxon>rosids</taxon>
        <taxon>fabids</taxon>
        <taxon>Malpighiales</taxon>
        <taxon>Salicaceae</taxon>
        <taxon>Saliceae</taxon>
        <taxon>Populus</taxon>
    </lineage>
</organism>
<dbReference type="InParanoid" id="A0A3N7FK30"/>